<feature type="domain" description="Aminoacyl-tRNA synthetase class Ia" evidence="9">
    <location>
        <begin position="45"/>
        <end position="637"/>
    </location>
</feature>
<evidence type="ECO:0000256" key="4">
    <source>
        <dbReference type="ARBA" id="ARBA00022840"/>
    </source>
</evidence>
<dbReference type="CDD" id="cd07962">
    <property type="entry name" value="Anticodon_Ia_Val"/>
    <property type="match status" value="1"/>
</dbReference>
<dbReference type="InterPro" id="IPR033705">
    <property type="entry name" value="Anticodon_Ia_Val"/>
</dbReference>
<dbReference type="InterPro" id="IPR002300">
    <property type="entry name" value="aa-tRNA-synth_Ia"/>
</dbReference>
<evidence type="ECO:0000256" key="1">
    <source>
        <dbReference type="ARBA" id="ARBA00013169"/>
    </source>
</evidence>
<dbReference type="GO" id="GO:0006438">
    <property type="term" value="P:valyl-tRNA aminoacylation"/>
    <property type="evidence" value="ECO:0007669"/>
    <property type="project" value="UniProtKB-UniRule"/>
</dbReference>
<name>A0A0G1CW01_9BACT</name>
<keyword evidence="3" id="KW-0547">Nucleotide-binding</keyword>
<dbReference type="InterPro" id="IPR002303">
    <property type="entry name" value="Valyl-tRNA_ligase"/>
</dbReference>
<evidence type="ECO:0000256" key="3">
    <source>
        <dbReference type="ARBA" id="ARBA00022741"/>
    </source>
</evidence>
<dbReference type="Proteomes" id="UP000034669">
    <property type="component" value="Unassembled WGS sequence"/>
</dbReference>
<organism evidence="11 12">
    <name type="scientific">Candidatus Woesebacteria bacterium GW2011_GWA1_43_12</name>
    <dbReference type="NCBI Taxonomy" id="1618557"/>
    <lineage>
        <taxon>Bacteria</taxon>
        <taxon>Candidatus Woeseibacteriota</taxon>
    </lineage>
</organism>
<dbReference type="GO" id="GO:0004832">
    <property type="term" value="F:valine-tRNA ligase activity"/>
    <property type="evidence" value="ECO:0007669"/>
    <property type="project" value="UniProtKB-UniRule"/>
</dbReference>
<evidence type="ECO:0000256" key="6">
    <source>
        <dbReference type="ARBA" id="ARBA00023146"/>
    </source>
</evidence>
<reference evidence="11 12" key="1">
    <citation type="journal article" date="2015" name="Nature">
        <title>rRNA introns, odd ribosomes, and small enigmatic genomes across a large radiation of phyla.</title>
        <authorList>
            <person name="Brown C.T."/>
            <person name="Hug L.A."/>
            <person name="Thomas B.C."/>
            <person name="Sharon I."/>
            <person name="Castelle C.J."/>
            <person name="Singh A."/>
            <person name="Wilkins M.J."/>
            <person name="Williams K.H."/>
            <person name="Banfield J.F."/>
        </authorList>
    </citation>
    <scope>NUCLEOTIDE SEQUENCE [LARGE SCALE GENOMIC DNA]</scope>
</reference>
<evidence type="ECO:0000313" key="11">
    <source>
        <dbReference type="EMBL" id="KKS89935.1"/>
    </source>
</evidence>
<dbReference type="InterPro" id="IPR009008">
    <property type="entry name" value="Val/Leu/Ile-tRNA-synth_edit"/>
</dbReference>
<keyword evidence="2 11" id="KW-0436">Ligase</keyword>
<dbReference type="Pfam" id="PF08264">
    <property type="entry name" value="Anticodon_1"/>
    <property type="match status" value="1"/>
</dbReference>
<comment type="catalytic activity">
    <reaction evidence="7">
        <text>tRNA(Val) + L-valine + ATP = L-valyl-tRNA(Val) + AMP + diphosphate</text>
        <dbReference type="Rhea" id="RHEA:10704"/>
        <dbReference type="Rhea" id="RHEA-COMP:9672"/>
        <dbReference type="Rhea" id="RHEA-COMP:9708"/>
        <dbReference type="ChEBI" id="CHEBI:30616"/>
        <dbReference type="ChEBI" id="CHEBI:33019"/>
        <dbReference type="ChEBI" id="CHEBI:57762"/>
        <dbReference type="ChEBI" id="CHEBI:78442"/>
        <dbReference type="ChEBI" id="CHEBI:78537"/>
        <dbReference type="ChEBI" id="CHEBI:456215"/>
        <dbReference type="EC" id="6.1.1.9"/>
    </reaction>
</comment>
<dbReference type="NCBIfam" id="NF004349">
    <property type="entry name" value="PRK05729.1"/>
    <property type="match status" value="1"/>
</dbReference>
<gene>
    <name evidence="11" type="ORF">UV66_C0012G0001</name>
</gene>
<evidence type="ECO:0000259" key="9">
    <source>
        <dbReference type="Pfam" id="PF00133"/>
    </source>
</evidence>
<proteinExistence type="predicted"/>
<evidence type="ECO:0000256" key="5">
    <source>
        <dbReference type="ARBA" id="ARBA00022917"/>
    </source>
</evidence>
<dbReference type="AlphaFoldDB" id="A0A0G1CW01"/>
<dbReference type="PATRIC" id="fig|1618557.3.peg.769"/>
<sequence length="774" mass="89724">PVSKRSGVNLPIQTKLTVSPAGESIKRYNSTVDKNYNHKKYEENIYKLWEESGAFTPKIDKKKKPFTIVLPLPNASGRMHTGNVLMIAIEDILVRWHRMKSDPTLWIPGTDHAGTETQITFERELKKLGKSRFDFDRESLYQEIWKFVQMNIGLVNDQIRKMGASVDWTRYKFSLDPDAVSTVCDTFKKMHDDGLVYKDDYIVNYCPICGTTYADIEVDYKERTDPFYFMKYGPFTIATVRPETKFRDTALAVNPKDKKHKEWIGKTIEVLGLLGLVKMTVIPDPGVDPRFGTGIMKVTPAHDPHDFELGKKFNLPVTPIIDLNGRMDFGWFLEKKNIDPKYMERAKRYHGKKVVEARKLMVLDLKGDGLLIKVNENYSHSVPVCKAGHDIEPTVLPNWFVRVATFKKPAHDAVKTRKVRIHPKWQEIKYHRWMEGMHDWAISRQNVWGIRIPVWYNVDENPNITASFLNKDKKIVTERLGEALKKYDLEEIKNGVQKLMVGKDAKYTIGQKNPGERFLQETDTFDTWFSSGQWPLVTLGYPDSEDFKYFYPTSVLETAWEIMSKWVSRMIMFGIYLTGEPPFSDVYLHGVVRALDGRKMSKSLGNIINPEEYIEEFGVDALRMGLVSGNGTGKDFNFPRDRVIGYKKFANKIWNIARYVQSIKVGEQESKSNEDDYEIKDKLKTTVKSVDKYLEEFRFADAAETIYRFVWHDFADIYLEKTKDRKEEASPTLRHILIMSLKLLHPFMPFVTEAIWQELELPGMLIVAGWPEAR</sequence>
<dbReference type="Gene3D" id="1.10.730.10">
    <property type="entry name" value="Isoleucyl-tRNA Synthetase, Domain 1"/>
    <property type="match status" value="1"/>
</dbReference>
<dbReference type="Pfam" id="PF00133">
    <property type="entry name" value="tRNA-synt_1"/>
    <property type="match status" value="1"/>
</dbReference>
<dbReference type="GO" id="GO:0005829">
    <property type="term" value="C:cytosol"/>
    <property type="evidence" value="ECO:0007669"/>
    <property type="project" value="TreeGrafter"/>
</dbReference>
<feature type="non-terminal residue" evidence="11">
    <location>
        <position position="1"/>
    </location>
</feature>
<dbReference type="PANTHER" id="PTHR11946:SF93">
    <property type="entry name" value="VALINE--TRNA LIGASE, CHLOROPLASTIC_MITOCHONDRIAL 2"/>
    <property type="match status" value="1"/>
</dbReference>
<comment type="caution">
    <text evidence="11">The sequence shown here is derived from an EMBL/GenBank/DDBJ whole genome shotgun (WGS) entry which is preliminary data.</text>
</comment>
<evidence type="ECO:0000313" key="12">
    <source>
        <dbReference type="Proteomes" id="UP000034669"/>
    </source>
</evidence>
<evidence type="ECO:0000256" key="8">
    <source>
        <dbReference type="NCBIfam" id="TIGR00422"/>
    </source>
</evidence>
<dbReference type="GO" id="GO:0005524">
    <property type="term" value="F:ATP binding"/>
    <property type="evidence" value="ECO:0007669"/>
    <property type="project" value="UniProtKB-KW"/>
</dbReference>
<keyword evidence="4" id="KW-0067">ATP-binding</keyword>
<evidence type="ECO:0000259" key="10">
    <source>
        <dbReference type="Pfam" id="PF08264"/>
    </source>
</evidence>
<feature type="domain" description="Methionyl/Valyl/Leucyl/Isoleucyl-tRNA synthetase anticodon-binding" evidence="10">
    <location>
        <begin position="678"/>
        <end position="772"/>
    </location>
</feature>
<dbReference type="InterPro" id="IPR014729">
    <property type="entry name" value="Rossmann-like_a/b/a_fold"/>
</dbReference>
<dbReference type="SUPFAM" id="SSF52374">
    <property type="entry name" value="Nucleotidylyl transferase"/>
    <property type="match status" value="1"/>
</dbReference>
<evidence type="ECO:0000256" key="7">
    <source>
        <dbReference type="ARBA" id="ARBA00047552"/>
    </source>
</evidence>
<dbReference type="InterPro" id="IPR013155">
    <property type="entry name" value="M/V/L/I-tRNA-synth_anticd-bd"/>
</dbReference>
<dbReference type="PANTHER" id="PTHR11946">
    <property type="entry name" value="VALYL-TRNA SYNTHETASES"/>
    <property type="match status" value="1"/>
</dbReference>
<dbReference type="NCBIfam" id="TIGR00422">
    <property type="entry name" value="valS"/>
    <property type="match status" value="1"/>
</dbReference>
<evidence type="ECO:0000256" key="2">
    <source>
        <dbReference type="ARBA" id="ARBA00022598"/>
    </source>
</evidence>
<dbReference type="GO" id="GO:0002161">
    <property type="term" value="F:aminoacyl-tRNA deacylase activity"/>
    <property type="evidence" value="ECO:0007669"/>
    <property type="project" value="InterPro"/>
</dbReference>
<dbReference type="PRINTS" id="PR00986">
    <property type="entry name" value="TRNASYNTHVAL"/>
</dbReference>
<dbReference type="InterPro" id="IPR009080">
    <property type="entry name" value="tRNAsynth_Ia_anticodon-bd"/>
</dbReference>
<dbReference type="EMBL" id="LCFI01000012">
    <property type="protein sequence ID" value="KKS89935.1"/>
    <property type="molecule type" value="Genomic_DNA"/>
</dbReference>
<accession>A0A0G1CW01</accession>
<dbReference type="SUPFAM" id="SSF50677">
    <property type="entry name" value="ValRS/IleRS/LeuRS editing domain"/>
    <property type="match status" value="1"/>
</dbReference>
<dbReference type="Gene3D" id="3.40.50.620">
    <property type="entry name" value="HUPs"/>
    <property type="match status" value="2"/>
</dbReference>
<protein>
    <recommendedName>
        <fullName evidence="1 8">Valine--tRNA ligase</fullName>
        <ecNumber evidence="1 8">6.1.1.9</ecNumber>
    </recommendedName>
</protein>
<dbReference type="EC" id="6.1.1.9" evidence="1 8"/>
<dbReference type="SUPFAM" id="SSF47323">
    <property type="entry name" value="Anticodon-binding domain of a subclass of class I aminoacyl-tRNA synthetases"/>
    <property type="match status" value="1"/>
</dbReference>
<keyword evidence="6" id="KW-0030">Aminoacyl-tRNA synthetase</keyword>
<keyword evidence="5" id="KW-0648">Protein biosynthesis</keyword>